<dbReference type="SMART" id="SM00256">
    <property type="entry name" value="FBOX"/>
    <property type="match status" value="1"/>
</dbReference>
<organism evidence="2 3">
    <name type="scientific">Rehmannia glutinosa</name>
    <name type="common">Chinese foxglove</name>
    <dbReference type="NCBI Taxonomy" id="99300"/>
    <lineage>
        <taxon>Eukaryota</taxon>
        <taxon>Viridiplantae</taxon>
        <taxon>Streptophyta</taxon>
        <taxon>Embryophyta</taxon>
        <taxon>Tracheophyta</taxon>
        <taxon>Spermatophyta</taxon>
        <taxon>Magnoliopsida</taxon>
        <taxon>eudicotyledons</taxon>
        <taxon>Gunneridae</taxon>
        <taxon>Pentapetalae</taxon>
        <taxon>asterids</taxon>
        <taxon>lamiids</taxon>
        <taxon>Lamiales</taxon>
        <taxon>Orobanchaceae</taxon>
        <taxon>Rehmannieae</taxon>
        <taxon>Rehmannia</taxon>
    </lineage>
</organism>
<gene>
    <name evidence="2" type="ORF">DH2020_009375</name>
</gene>
<proteinExistence type="predicted"/>
<dbReference type="InterPro" id="IPR036047">
    <property type="entry name" value="F-box-like_dom_sf"/>
</dbReference>
<dbReference type="InterPro" id="IPR017451">
    <property type="entry name" value="F-box-assoc_interact_dom"/>
</dbReference>
<keyword evidence="3" id="KW-1185">Reference proteome</keyword>
<sequence length="373" mass="43102">MESPKNGDMPEDVILEILLRLPVKTLLQFKCVCKQWYSLIGSSSFVNQHFRHLSNQERLLIRHYRPDKERYAFALYVDEIFSGYEEPDHLQMPVTVAALMGPLNGVFCVVSLSGQMALLNPAMRQFKPLPLIHANVQPYLSSYDNLLGFGLDPLSGDYKLVSIQYFWNEEMDAPHYPSIVSVYNSGSDSWRHFEDADLVNSSRCAYRSLCNTYLNGVYYWLTEFNDTDVAILAFDMSSEKFREIQVPDCIKSKEGDLTLYRDSIALLSCDLDKIEKRVDVWVMEKGCWNKISTIGPFEDIRWPLGLWKDNEFFLDFHIPSADAVVGFVDHLARLLQYNGRCPRRSWDEILRATVEICHSNMQLTFDLILIEAE</sequence>
<evidence type="ECO:0000313" key="3">
    <source>
        <dbReference type="Proteomes" id="UP001318860"/>
    </source>
</evidence>
<dbReference type="Gene3D" id="1.20.1280.50">
    <property type="match status" value="1"/>
</dbReference>
<dbReference type="InterPro" id="IPR050796">
    <property type="entry name" value="SCF_F-box_component"/>
</dbReference>
<dbReference type="CDD" id="cd22157">
    <property type="entry name" value="F-box_AtFBW1-like"/>
    <property type="match status" value="1"/>
</dbReference>
<dbReference type="NCBIfam" id="TIGR01640">
    <property type="entry name" value="F_box_assoc_1"/>
    <property type="match status" value="1"/>
</dbReference>
<dbReference type="InterPro" id="IPR013187">
    <property type="entry name" value="F-box-assoc_dom_typ3"/>
</dbReference>
<reference evidence="2 3" key="1">
    <citation type="journal article" date="2021" name="Comput. Struct. Biotechnol. J.">
        <title>De novo genome assembly of the potent medicinal plant Rehmannia glutinosa using nanopore technology.</title>
        <authorList>
            <person name="Ma L."/>
            <person name="Dong C."/>
            <person name="Song C."/>
            <person name="Wang X."/>
            <person name="Zheng X."/>
            <person name="Niu Y."/>
            <person name="Chen S."/>
            <person name="Feng W."/>
        </authorList>
    </citation>
    <scope>NUCLEOTIDE SEQUENCE [LARGE SCALE GENOMIC DNA]</scope>
    <source>
        <strain evidence="2">DH-2019</strain>
    </source>
</reference>
<dbReference type="PROSITE" id="PS50181">
    <property type="entry name" value="FBOX"/>
    <property type="match status" value="1"/>
</dbReference>
<dbReference type="PANTHER" id="PTHR31672">
    <property type="entry name" value="BNACNNG10540D PROTEIN"/>
    <property type="match status" value="1"/>
</dbReference>
<dbReference type="Pfam" id="PF00646">
    <property type="entry name" value="F-box"/>
    <property type="match status" value="1"/>
</dbReference>
<evidence type="ECO:0000259" key="1">
    <source>
        <dbReference type="PROSITE" id="PS50181"/>
    </source>
</evidence>
<comment type="caution">
    <text evidence="2">The sequence shown here is derived from an EMBL/GenBank/DDBJ whole genome shotgun (WGS) entry which is preliminary data.</text>
</comment>
<dbReference type="EMBL" id="JABTTQ020000005">
    <property type="protein sequence ID" value="KAK6155127.1"/>
    <property type="molecule type" value="Genomic_DNA"/>
</dbReference>
<dbReference type="SUPFAM" id="SSF81383">
    <property type="entry name" value="F-box domain"/>
    <property type="match status" value="1"/>
</dbReference>
<dbReference type="InterPro" id="IPR001810">
    <property type="entry name" value="F-box_dom"/>
</dbReference>
<feature type="domain" description="F-box" evidence="1">
    <location>
        <begin position="3"/>
        <end position="53"/>
    </location>
</feature>
<name>A0ABR0X902_REHGL</name>
<protein>
    <recommendedName>
        <fullName evidence="1">F-box domain-containing protein</fullName>
    </recommendedName>
</protein>
<dbReference type="PANTHER" id="PTHR31672:SF10">
    <property type="entry name" value="F-BOX DOMAIN-CONTAINING PROTEIN"/>
    <property type="match status" value="1"/>
</dbReference>
<evidence type="ECO:0000313" key="2">
    <source>
        <dbReference type="EMBL" id="KAK6155127.1"/>
    </source>
</evidence>
<accession>A0ABR0X902</accession>
<dbReference type="Proteomes" id="UP001318860">
    <property type="component" value="Unassembled WGS sequence"/>
</dbReference>
<dbReference type="Pfam" id="PF08268">
    <property type="entry name" value="FBA_3"/>
    <property type="match status" value="1"/>
</dbReference>